<feature type="domain" description="EF-hand" evidence="4">
    <location>
        <begin position="125"/>
        <end position="160"/>
    </location>
</feature>
<evidence type="ECO:0000259" key="4">
    <source>
        <dbReference type="PROSITE" id="PS50222"/>
    </source>
</evidence>
<dbReference type="OMA" id="ADWMTKH"/>
<sequence length="239" mass="27570">MRIHTFFVAAFVATASAHGNHGGGAHAGNYGEEARTDYPNWMTRHMAGFTDASPPLSAERTCSLPNSMLTPIFWMRAEEHGMETFDSLSFFTLHDFDSDGVWEREEMQRMYGLMDPSNHDVSDDRREEAYRELLRQLDANDDGLVSRDEFAAFILDGKTLPDLGFGPGHHGDDEYEYEVHHWNKYHNEDTKLEDLTHPEDIEHFKHHEELEDAEERQQAMDKLSIIEANIPSKFLRVQQ</sequence>
<dbReference type="InterPro" id="IPR011992">
    <property type="entry name" value="EF-hand-dom_pair"/>
</dbReference>
<feature type="signal peptide" evidence="3">
    <location>
        <begin position="1"/>
        <end position="19"/>
    </location>
</feature>
<dbReference type="Pfam" id="PF13499">
    <property type="entry name" value="EF-hand_7"/>
    <property type="match status" value="1"/>
</dbReference>
<dbReference type="GO" id="GO:0005509">
    <property type="term" value="F:calcium ion binding"/>
    <property type="evidence" value="ECO:0007669"/>
    <property type="project" value="InterPro"/>
</dbReference>
<dbReference type="PANTHER" id="PTHR19237">
    <property type="entry name" value="NUCLEOBINDIN"/>
    <property type="match status" value="1"/>
</dbReference>
<feature type="chain" id="PRO_5008104484" description="EF-hand domain-containing protein" evidence="3">
    <location>
        <begin position="20"/>
        <end position="239"/>
    </location>
</feature>
<keyword evidence="2" id="KW-0106">Calcium</keyword>
<gene>
    <name evidence="5" type="ORF">LLEC1_06747</name>
</gene>
<dbReference type="SUPFAM" id="SSF47473">
    <property type="entry name" value="EF-hand"/>
    <property type="match status" value="1"/>
</dbReference>
<dbReference type="PANTHER" id="PTHR19237:SF20">
    <property type="entry name" value="NUCLEOBINDIN 1"/>
    <property type="match status" value="1"/>
</dbReference>
<keyword evidence="1 3" id="KW-0732">Signal</keyword>
<dbReference type="OrthoDB" id="289247at2759"/>
<dbReference type="EMBL" id="LUKN01001201">
    <property type="protein sequence ID" value="OAR01348.1"/>
    <property type="molecule type" value="Genomic_DNA"/>
</dbReference>
<evidence type="ECO:0000313" key="5">
    <source>
        <dbReference type="EMBL" id="OAR01348.1"/>
    </source>
</evidence>
<reference evidence="5 6" key="1">
    <citation type="submission" date="2016-03" db="EMBL/GenBank/DDBJ databases">
        <title>Fine-scale spatial genetic structure of a fungal parasite of coffee scale insects.</title>
        <authorList>
            <person name="Jackson D."/>
            <person name="Zemenick K.A."/>
            <person name="Malloure B."/>
            <person name="Quandt C.A."/>
            <person name="James T.Y."/>
        </authorList>
    </citation>
    <scope>NUCLEOTIDE SEQUENCE [LARGE SCALE GENOMIC DNA]</scope>
    <source>
        <strain evidence="5 6">UM487</strain>
    </source>
</reference>
<dbReference type="InterPro" id="IPR040250">
    <property type="entry name" value="Nucleobindin"/>
</dbReference>
<dbReference type="InterPro" id="IPR002048">
    <property type="entry name" value="EF_hand_dom"/>
</dbReference>
<dbReference type="Proteomes" id="UP000243081">
    <property type="component" value="Unassembled WGS sequence"/>
</dbReference>
<protein>
    <recommendedName>
        <fullName evidence="4">EF-hand domain-containing protein</fullName>
    </recommendedName>
</protein>
<evidence type="ECO:0000256" key="3">
    <source>
        <dbReference type="SAM" id="SignalP"/>
    </source>
</evidence>
<evidence type="ECO:0000256" key="2">
    <source>
        <dbReference type="ARBA" id="ARBA00022837"/>
    </source>
</evidence>
<comment type="caution">
    <text evidence="5">The sequence shown here is derived from an EMBL/GenBank/DDBJ whole genome shotgun (WGS) entry which is preliminary data.</text>
</comment>
<keyword evidence="6" id="KW-1185">Reference proteome</keyword>
<dbReference type="Gene3D" id="1.10.238.10">
    <property type="entry name" value="EF-hand"/>
    <property type="match status" value="1"/>
</dbReference>
<evidence type="ECO:0000313" key="6">
    <source>
        <dbReference type="Proteomes" id="UP000243081"/>
    </source>
</evidence>
<proteinExistence type="predicted"/>
<name>A0A179IFF4_CORDF</name>
<organism evidence="5 6">
    <name type="scientific">Cordyceps confragosa</name>
    <name type="common">Lecanicillium lecanii</name>
    <dbReference type="NCBI Taxonomy" id="2714763"/>
    <lineage>
        <taxon>Eukaryota</taxon>
        <taxon>Fungi</taxon>
        <taxon>Dikarya</taxon>
        <taxon>Ascomycota</taxon>
        <taxon>Pezizomycotina</taxon>
        <taxon>Sordariomycetes</taxon>
        <taxon>Hypocreomycetidae</taxon>
        <taxon>Hypocreales</taxon>
        <taxon>Cordycipitaceae</taxon>
        <taxon>Akanthomyces</taxon>
    </lineage>
</organism>
<accession>A0A179IFF4</accession>
<dbReference type="AlphaFoldDB" id="A0A179IFF4"/>
<evidence type="ECO:0000256" key="1">
    <source>
        <dbReference type="ARBA" id="ARBA00022729"/>
    </source>
</evidence>
<dbReference type="PROSITE" id="PS00018">
    <property type="entry name" value="EF_HAND_1"/>
    <property type="match status" value="1"/>
</dbReference>
<dbReference type="PROSITE" id="PS50222">
    <property type="entry name" value="EF_HAND_2"/>
    <property type="match status" value="1"/>
</dbReference>
<dbReference type="InterPro" id="IPR018247">
    <property type="entry name" value="EF_Hand_1_Ca_BS"/>
</dbReference>
<dbReference type="GO" id="GO:0005793">
    <property type="term" value="C:endoplasmic reticulum-Golgi intermediate compartment"/>
    <property type="evidence" value="ECO:0007669"/>
    <property type="project" value="TreeGrafter"/>
</dbReference>